<dbReference type="Proteomes" id="UP000663887">
    <property type="component" value="Unassembled WGS sequence"/>
</dbReference>
<proteinExistence type="predicted"/>
<evidence type="ECO:0000313" key="1">
    <source>
        <dbReference type="EMBL" id="CAF2163356.1"/>
    </source>
</evidence>
<accession>A0A820ILW9</accession>
<evidence type="ECO:0000313" key="3">
    <source>
        <dbReference type="Proteomes" id="UP000663842"/>
    </source>
</evidence>
<dbReference type="Proteomes" id="UP000663842">
    <property type="component" value="Unassembled WGS sequence"/>
</dbReference>
<dbReference type="EMBL" id="CAJNRG010015242">
    <property type="protein sequence ID" value="CAF2163356.1"/>
    <property type="molecule type" value="Genomic_DNA"/>
</dbReference>
<name>A0A820ILW9_9BILA</name>
<dbReference type="AlphaFoldDB" id="A0A820ILW9"/>
<reference evidence="2" key="1">
    <citation type="submission" date="2021-02" db="EMBL/GenBank/DDBJ databases">
        <authorList>
            <person name="Nowell W R."/>
        </authorList>
    </citation>
    <scope>NUCLEOTIDE SEQUENCE</scope>
</reference>
<gene>
    <name evidence="2" type="ORF">UXM345_LOCUS33966</name>
    <name evidence="1" type="ORF">XDN619_LOCUS30680</name>
</gene>
<organism evidence="2 3">
    <name type="scientific">Rotaria magnacalcarata</name>
    <dbReference type="NCBI Taxonomy" id="392030"/>
    <lineage>
        <taxon>Eukaryota</taxon>
        <taxon>Metazoa</taxon>
        <taxon>Spiralia</taxon>
        <taxon>Gnathifera</taxon>
        <taxon>Rotifera</taxon>
        <taxon>Eurotatoria</taxon>
        <taxon>Bdelloidea</taxon>
        <taxon>Philodinida</taxon>
        <taxon>Philodinidae</taxon>
        <taxon>Rotaria</taxon>
    </lineage>
</organism>
<protein>
    <submittedName>
        <fullName evidence="2">Uncharacterized protein</fullName>
    </submittedName>
</protein>
<sequence>MKIIFEHAGRKTPIFGDDYATIINKISLLLPGENSRTIQFYDPELSDYFDFTSFQQVKDQINGLEKAFDASVISDSLVLDPLSSPIITDNQNNQQSKNVKTSNSARRSRKRWLLQIERIEPPTLPTYCDIIVQGLKSRGTSPLFFYVVL</sequence>
<dbReference type="EMBL" id="CAJOBF010011880">
    <property type="protein sequence ID" value="CAF4311505.1"/>
    <property type="molecule type" value="Genomic_DNA"/>
</dbReference>
<evidence type="ECO:0000313" key="2">
    <source>
        <dbReference type="EMBL" id="CAF4311505.1"/>
    </source>
</evidence>
<comment type="caution">
    <text evidence="2">The sequence shown here is derived from an EMBL/GenBank/DDBJ whole genome shotgun (WGS) entry which is preliminary data.</text>
</comment>